<feature type="domain" description="DUF4401" evidence="2">
    <location>
        <begin position="2"/>
        <end position="81"/>
    </location>
</feature>
<feature type="transmembrane region" description="Helical" evidence="1">
    <location>
        <begin position="61"/>
        <end position="81"/>
    </location>
</feature>
<evidence type="ECO:0000313" key="4">
    <source>
        <dbReference type="Proteomes" id="UP000289555"/>
    </source>
</evidence>
<gene>
    <name evidence="3" type="ORF">HORIV_13490</name>
</gene>
<reference evidence="4" key="1">
    <citation type="journal article" date="2019" name="Microbiol. Resour. Announc.">
        <title>Complete Genome Sequence of Halomonas olivaria, a Moderately Halophilic Bacterium Isolated from Olive Processing Effluents, Obtained by Nanopore Sequencing.</title>
        <authorList>
            <person name="Nagata S."/>
            <person name="Ii K.M."/>
            <person name="Tsukimi T."/>
            <person name="Miura M.C."/>
            <person name="Galipon J."/>
            <person name="Arakawa K."/>
        </authorList>
    </citation>
    <scope>NUCLEOTIDE SEQUENCE [LARGE SCALE GENOMIC DNA]</scope>
    <source>
        <strain evidence="4">TYRC17</strain>
    </source>
</reference>
<sequence length="149" mass="15383">MRVLQAFSGWLAALFLLGFVAMGVVFVVESPAASLGLGLAMIGAAYGLFRKARSDVLEHLALAVSLAGQLLIAWASVAFLGRICDFIMGAGGVVAIWIAECPGAGNAEPASPNVFRLCRQLGALYGASDERDGVSGEWVRVVGADATLA</sequence>
<keyword evidence="4" id="KW-1185">Reference proteome</keyword>
<keyword evidence="1" id="KW-0472">Membrane</keyword>
<protein>
    <recommendedName>
        <fullName evidence="2">DUF4401 domain-containing protein</fullName>
    </recommendedName>
</protein>
<keyword evidence="1" id="KW-1133">Transmembrane helix</keyword>
<dbReference type="Pfam" id="PF14351">
    <property type="entry name" value="DUF4401"/>
    <property type="match status" value="1"/>
</dbReference>
<accession>A0ABM7GEY2</accession>
<feature type="transmembrane region" description="Helical" evidence="1">
    <location>
        <begin position="32"/>
        <end position="49"/>
    </location>
</feature>
<dbReference type="EMBL" id="AP019416">
    <property type="protein sequence ID" value="BBI48928.1"/>
    <property type="molecule type" value="Genomic_DNA"/>
</dbReference>
<evidence type="ECO:0000313" key="3">
    <source>
        <dbReference type="EMBL" id="BBI48928.1"/>
    </source>
</evidence>
<dbReference type="InterPro" id="IPR025513">
    <property type="entry name" value="DUF4401"/>
</dbReference>
<evidence type="ECO:0000256" key="1">
    <source>
        <dbReference type="SAM" id="Phobius"/>
    </source>
</evidence>
<keyword evidence="1" id="KW-0812">Transmembrane</keyword>
<dbReference type="Proteomes" id="UP000289555">
    <property type="component" value="Chromosome"/>
</dbReference>
<organism evidence="3 4">
    <name type="scientific">Vreelandella olivaria</name>
    <dbReference type="NCBI Taxonomy" id="390919"/>
    <lineage>
        <taxon>Bacteria</taxon>
        <taxon>Pseudomonadati</taxon>
        <taxon>Pseudomonadota</taxon>
        <taxon>Gammaproteobacteria</taxon>
        <taxon>Oceanospirillales</taxon>
        <taxon>Halomonadaceae</taxon>
        <taxon>Vreelandella</taxon>
    </lineage>
</organism>
<name>A0ABM7GEY2_9GAMM</name>
<evidence type="ECO:0000259" key="2">
    <source>
        <dbReference type="Pfam" id="PF14351"/>
    </source>
</evidence>
<feature type="transmembrane region" description="Helical" evidence="1">
    <location>
        <begin position="7"/>
        <end position="26"/>
    </location>
</feature>
<proteinExistence type="predicted"/>